<protein>
    <submittedName>
        <fullName evidence="2">Uncharacterized protein</fullName>
    </submittedName>
</protein>
<feature type="region of interest" description="Disordered" evidence="1">
    <location>
        <begin position="152"/>
        <end position="178"/>
    </location>
</feature>
<name>A0A1E7F9V2_9STRA</name>
<organism evidence="2 3">
    <name type="scientific">Fragilariopsis cylindrus CCMP1102</name>
    <dbReference type="NCBI Taxonomy" id="635003"/>
    <lineage>
        <taxon>Eukaryota</taxon>
        <taxon>Sar</taxon>
        <taxon>Stramenopiles</taxon>
        <taxon>Ochrophyta</taxon>
        <taxon>Bacillariophyta</taxon>
        <taxon>Bacillariophyceae</taxon>
        <taxon>Bacillariophycidae</taxon>
        <taxon>Bacillariales</taxon>
        <taxon>Bacillariaceae</taxon>
        <taxon>Fragilariopsis</taxon>
    </lineage>
</organism>
<dbReference type="PANTHER" id="PTHR20916:SF26">
    <property type="entry name" value="CYSTEINE-RICH PROTEIN 2-BINDING PROTEIN"/>
    <property type="match status" value="1"/>
</dbReference>
<dbReference type="EMBL" id="KV784360">
    <property type="protein sequence ID" value="OEU14795.1"/>
    <property type="molecule type" value="Genomic_DNA"/>
</dbReference>
<gene>
    <name evidence="2" type="ORF">FRACYDRAFT_241349</name>
</gene>
<evidence type="ECO:0000313" key="3">
    <source>
        <dbReference type="Proteomes" id="UP000095751"/>
    </source>
</evidence>
<evidence type="ECO:0000256" key="1">
    <source>
        <dbReference type="SAM" id="MobiDB-lite"/>
    </source>
</evidence>
<feature type="compositionally biased region" description="Polar residues" evidence="1">
    <location>
        <begin position="1"/>
        <end position="18"/>
    </location>
</feature>
<reference evidence="2 3" key="1">
    <citation type="submission" date="2016-09" db="EMBL/GenBank/DDBJ databases">
        <title>Extensive genetic diversity and differential bi-allelic expression allows diatom success in the polar Southern Ocean.</title>
        <authorList>
            <consortium name="DOE Joint Genome Institute"/>
            <person name="Mock T."/>
            <person name="Otillar R.P."/>
            <person name="Strauss J."/>
            <person name="Dupont C."/>
            <person name="Frickenhaus S."/>
            <person name="Maumus F."/>
            <person name="Mcmullan M."/>
            <person name="Sanges R."/>
            <person name="Schmutz J."/>
            <person name="Toseland A."/>
            <person name="Valas R."/>
            <person name="Veluchamy A."/>
            <person name="Ward B.J."/>
            <person name="Allen A."/>
            <person name="Barry K."/>
            <person name="Falciatore A."/>
            <person name="Ferrante M."/>
            <person name="Fortunato A.E."/>
            <person name="Gloeckner G."/>
            <person name="Gruber A."/>
            <person name="Hipkin R."/>
            <person name="Janech M."/>
            <person name="Kroth P."/>
            <person name="Leese F."/>
            <person name="Lindquist E."/>
            <person name="Lyon B.R."/>
            <person name="Martin J."/>
            <person name="Mayer C."/>
            <person name="Parker M."/>
            <person name="Quesneville H."/>
            <person name="Raymond J."/>
            <person name="Uhlig C."/>
            <person name="Valentin K.U."/>
            <person name="Worden A.Z."/>
            <person name="Armbrust E.V."/>
            <person name="Bowler C."/>
            <person name="Green B."/>
            <person name="Moulton V."/>
            <person name="Van Oosterhout C."/>
            <person name="Grigoriev I."/>
        </authorList>
    </citation>
    <scope>NUCLEOTIDE SEQUENCE [LARGE SCALE GENOMIC DNA]</scope>
    <source>
        <strain evidence="2 3">CCMP1102</strain>
    </source>
</reference>
<feature type="region of interest" description="Disordered" evidence="1">
    <location>
        <begin position="407"/>
        <end position="433"/>
    </location>
</feature>
<feature type="compositionally biased region" description="Low complexity" evidence="1">
    <location>
        <begin position="419"/>
        <end position="429"/>
    </location>
</feature>
<dbReference type="KEGG" id="fcy:FRACYDRAFT_241349"/>
<dbReference type="AlphaFoldDB" id="A0A1E7F9V2"/>
<dbReference type="GO" id="GO:0004402">
    <property type="term" value="F:histone acetyltransferase activity"/>
    <property type="evidence" value="ECO:0007669"/>
    <property type="project" value="TreeGrafter"/>
</dbReference>
<evidence type="ECO:0000313" key="2">
    <source>
        <dbReference type="EMBL" id="OEU14795.1"/>
    </source>
</evidence>
<proteinExistence type="predicted"/>
<accession>A0A1E7F9V2</accession>
<keyword evidence="3" id="KW-1185">Reference proteome</keyword>
<feature type="compositionally biased region" description="Acidic residues" evidence="1">
    <location>
        <begin position="55"/>
        <end position="64"/>
    </location>
</feature>
<dbReference type="OrthoDB" id="46672at2759"/>
<feature type="region of interest" description="Disordered" evidence="1">
    <location>
        <begin position="1"/>
        <end position="75"/>
    </location>
</feature>
<dbReference type="PANTHER" id="PTHR20916">
    <property type="entry name" value="CYSTEINE AND GLYCINE-RICH PROTEIN 2 BINDING PROTEIN"/>
    <property type="match status" value="1"/>
</dbReference>
<feature type="compositionally biased region" description="Low complexity" evidence="1">
    <location>
        <begin position="287"/>
        <end position="339"/>
    </location>
</feature>
<sequence length="980" mass="108972">MSDNNASSTSDNRTTTQYKNKKTTIIRNPYATAKVANLQDKKNDENRPTTTAEYSYDDDDDDNDNNNKNCENENVDVDVMNDVIVDPTTTAKTTNTNATVSLQDVTAAPTHSEGVNNATTTMTNSMMMTTTATTKTTATATTTKSCDYDNTGGNNMNNTSTTTSTSTHNNNNNNNNNKTSDLAFWERLPSRTISFGAAEILTVTECIQHSKLYYDQNCSIRVTGLLQHRCFLPLSLSSSSSSSSKTTTTTTTNDYKDCGGVVVQLELKDPVVVTSTRISSSRKKRTSNTTSTGNNIDGSNIGGNNSNNNGLRRSSTTPTTRRRSSLLPSSSSRKLLSTTKKQKRKRPWFVLVDPRMTQLDVAIVGSFITIIGNFIAIPMVDDDDMNNGDKEQDGAIVAASTAATILHVDDDDEKKEDNNNNADGENNNNTRSPLIAYHRGKSCRYKLEARTLQVINNSISGGGGTDLTLYGMALRSRRKTMYRRYYYNLQCQQQQQLQQQQPQQLGDAVDIQQQENKNAKKKDDDDEDVVLLTTVISLLQGCGPPPYEKFKSRGIGLKESSFLDKNLKLKVETGFMQDSGIDDDELRLSPLLPYSHYISGLHYGWNNTTAKIRAPHNDKHDFLQHSTPSLLSPKAYPVYGTHVEFDYNRGTKNNNSITVVYALPSHRHHGSGGGGGNSTIRSSIDNSNNDIENNHNNIINIKGIVILLHACTHNAFKFFSPSNDKCPECVGLSEELRLVRNVLNRGYVAFAVTCSNLQSGCWGGDDDVDRIRLYLAPMTKDKGTAKRVRENYNYLMGKQHKQKILQSLSSSQNNTNTNNNNNLDVRTSLTVEVRVDEESCRSLPVTVDYLWNRVPGMTMEVSTIIVDVLIKANHIDPNNNYLLIVDPTKSNWRDLLLQQQQQDATTKDGIVNIPQSLQQQQQQQKLSTTTTTTKSNNMLWGTFDLTPGMSPLAKALHRAWAMHEYCSESINPALDFFEQQ</sequence>
<feature type="region of interest" description="Disordered" evidence="1">
    <location>
        <begin position="276"/>
        <end position="340"/>
    </location>
</feature>
<dbReference type="InParanoid" id="A0A1E7F9V2"/>
<dbReference type="Proteomes" id="UP000095751">
    <property type="component" value="Unassembled WGS sequence"/>
</dbReference>